<dbReference type="Pfam" id="PF09827">
    <property type="entry name" value="CRISPR_Cas2"/>
    <property type="match status" value="1"/>
</dbReference>
<keyword evidence="7 9" id="KW-0460">Magnesium</keyword>
<evidence type="ECO:0000256" key="5">
    <source>
        <dbReference type="ARBA" id="ARBA00022759"/>
    </source>
</evidence>
<dbReference type="Proteomes" id="UP001359308">
    <property type="component" value="Chromosome"/>
</dbReference>
<evidence type="ECO:0000313" key="10">
    <source>
        <dbReference type="EMBL" id="WWF01253.1"/>
    </source>
</evidence>
<dbReference type="EMBL" id="CP104311">
    <property type="protein sequence ID" value="WWF01253.1"/>
    <property type="molecule type" value="Genomic_DNA"/>
</dbReference>
<dbReference type="InterPro" id="IPR019199">
    <property type="entry name" value="Virulence_VapD/CRISPR_Cas2"/>
</dbReference>
<keyword evidence="8 9" id="KW-0051">Antiviral defense</keyword>
<evidence type="ECO:0000256" key="9">
    <source>
        <dbReference type="HAMAP-Rule" id="MF_01471"/>
    </source>
</evidence>
<dbReference type="InterPro" id="IPR021127">
    <property type="entry name" value="CRISPR_associated_Cas2"/>
</dbReference>
<dbReference type="PANTHER" id="PTHR34405">
    <property type="entry name" value="CRISPR-ASSOCIATED ENDORIBONUCLEASE CAS2"/>
    <property type="match status" value="1"/>
</dbReference>
<comment type="similarity">
    <text evidence="2 9">Belongs to the CRISPR-associated endoribonuclease Cas2 protein family.</text>
</comment>
<keyword evidence="4 9" id="KW-0479">Metal-binding</keyword>
<evidence type="ECO:0000256" key="4">
    <source>
        <dbReference type="ARBA" id="ARBA00022723"/>
    </source>
</evidence>
<comment type="function">
    <text evidence="9">CRISPR (clustered regularly interspaced short palindromic repeat), is an adaptive immune system that provides protection against mobile genetic elements (viruses, transposable elements and conjugative plasmids). CRISPR clusters contain sequences complementary to antecedent mobile elements and target invading nucleic acids. CRISPR clusters are transcribed and processed into CRISPR RNA (crRNA). Functions as a ssRNA-specific endoribonuclease. Involved in the integration of spacer DNA into the CRISPR cassette.</text>
</comment>
<proteinExistence type="inferred from homology"/>
<keyword evidence="11" id="KW-1185">Reference proteome</keyword>
<keyword evidence="6 9" id="KW-0378">Hydrolase</keyword>
<evidence type="ECO:0000256" key="8">
    <source>
        <dbReference type="ARBA" id="ARBA00023118"/>
    </source>
</evidence>
<name>A0ABZ2F415_METCP</name>
<feature type="binding site" evidence="9">
    <location>
        <position position="14"/>
    </location>
    <ligand>
        <name>Mg(2+)</name>
        <dbReference type="ChEBI" id="CHEBI:18420"/>
        <note>catalytic</note>
    </ligand>
</feature>
<dbReference type="EC" id="3.1.-.-" evidence="9"/>
<protein>
    <recommendedName>
        <fullName evidence="9">CRISPR-associated endoribonuclease Cas2</fullName>
        <ecNumber evidence="9">3.1.-.-</ecNumber>
    </recommendedName>
</protein>
<dbReference type="NCBIfam" id="TIGR01573">
    <property type="entry name" value="cas2"/>
    <property type="match status" value="1"/>
</dbReference>
<comment type="cofactor">
    <cofactor evidence="1 9">
        <name>Mg(2+)</name>
        <dbReference type="ChEBI" id="CHEBI:18420"/>
    </cofactor>
</comment>
<evidence type="ECO:0000313" key="11">
    <source>
        <dbReference type="Proteomes" id="UP001359308"/>
    </source>
</evidence>
<dbReference type="PANTHER" id="PTHR34405:SF3">
    <property type="entry name" value="CRISPR-ASSOCIATED ENDORIBONUCLEASE CAS2 3"/>
    <property type="match status" value="1"/>
</dbReference>
<evidence type="ECO:0000256" key="7">
    <source>
        <dbReference type="ARBA" id="ARBA00022842"/>
    </source>
</evidence>
<reference evidence="10 11" key="1">
    <citation type="submission" date="2022-09" db="EMBL/GenBank/DDBJ databases">
        <authorList>
            <person name="Giprobiosintez L."/>
        </authorList>
    </citation>
    <scope>NUCLEOTIDE SEQUENCE [LARGE SCALE GENOMIC DNA]</scope>
    <source>
        <strain evidence="11">VKPM-B-12549 (GBS-15)</strain>
    </source>
</reference>
<comment type="subunit">
    <text evidence="9">Homodimer, forms a heterotetramer with a Cas1 homodimer.</text>
</comment>
<gene>
    <name evidence="9 10" type="primary">cas2</name>
    <name evidence="10" type="ORF">N4J17_12360</name>
</gene>
<dbReference type="RefSeq" id="WP_198321498.1">
    <property type="nucleotide sequence ID" value="NZ_CP104311.1"/>
</dbReference>
<dbReference type="HAMAP" id="MF_01471">
    <property type="entry name" value="Cas2"/>
    <property type="match status" value="1"/>
</dbReference>
<sequence length="105" mass="12087">MAQNTPRLHIISYDIADPRRLTRLHRYLSGLGIPLQYSVFVAKLSPRKRARMLETIADIIDPRRDDVRIYPFPQHGERIRLGRQSFPEGIFLIDGGCDLLSLSKS</sequence>
<accession>A0ABZ2F415</accession>
<keyword evidence="5 9" id="KW-0255">Endonuclease</keyword>
<dbReference type="Gene3D" id="3.30.70.240">
    <property type="match status" value="1"/>
</dbReference>
<evidence type="ECO:0000256" key="6">
    <source>
        <dbReference type="ARBA" id="ARBA00022801"/>
    </source>
</evidence>
<organism evidence="10 11">
    <name type="scientific">Methylococcus capsulatus</name>
    <dbReference type="NCBI Taxonomy" id="414"/>
    <lineage>
        <taxon>Bacteria</taxon>
        <taxon>Pseudomonadati</taxon>
        <taxon>Pseudomonadota</taxon>
        <taxon>Gammaproteobacteria</taxon>
        <taxon>Methylococcales</taxon>
        <taxon>Methylococcaceae</taxon>
        <taxon>Methylococcus</taxon>
    </lineage>
</organism>
<evidence type="ECO:0000256" key="3">
    <source>
        <dbReference type="ARBA" id="ARBA00022722"/>
    </source>
</evidence>
<evidence type="ECO:0000256" key="1">
    <source>
        <dbReference type="ARBA" id="ARBA00001946"/>
    </source>
</evidence>
<dbReference type="CDD" id="cd09725">
    <property type="entry name" value="Cas2_I_II_III"/>
    <property type="match status" value="1"/>
</dbReference>
<evidence type="ECO:0000256" key="2">
    <source>
        <dbReference type="ARBA" id="ARBA00009959"/>
    </source>
</evidence>
<keyword evidence="3 9" id="KW-0540">Nuclease</keyword>
<dbReference type="SUPFAM" id="SSF143430">
    <property type="entry name" value="TTP0101/SSO1404-like"/>
    <property type="match status" value="1"/>
</dbReference>
<dbReference type="GO" id="GO:0004519">
    <property type="term" value="F:endonuclease activity"/>
    <property type="evidence" value="ECO:0007669"/>
    <property type="project" value="UniProtKB-KW"/>
</dbReference>